<reference evidence="5 6" key="1">
    <citation type="submission" date="2013-01" db="EMBL/GenBank/DDBJ databases">
        <authorList>
            <person name="Bench S."/>
        </authorList>
    </citation>
    <scope>NUCLEOTIDE SEQUENCE [LARGE SCALE GENOMIC DNA]</scope>
    <source>
        <strain evidence="5 6">WH 0401</strain>
    </source>
</reference>
<feature type="region of interest" description="Disordered" evidence="2">
    <location>
        <begin position="35"/>
        <end position="73"/>
    </location>
</feature>
<proteinExistence type="predicted"/>
<dbReference type="InterPro" id="IPR024370">
    <property type="entry name" value="PBP_domain"/>
</dbReference>
<dbReference type="AlphaFoldDB" id="T2J851"/>
<keyword evidence="3" id="KW-0472">Membrane</keyword>
<dbReference type="SUPFAM" id="SSF53850">
    <property type="entry name" value="Periplasmic binding protein-like II"/>
    <property type="match status" value="1"/>
</dbReference>
<evidence type="ECO:0000313" key="6">
    <source>
        <dbReference type="Proteomes" id="UP000018198"/>
    </source>
</evidence>
<dbReference type="PANTHER" id="PTHR30570">
    <property type="entry name" value="PERIPLASMIC PHOSPHATE BINDING COMPONENT OF PHOSPHATE ABC TRANSPORTER"/>
    <property type="match status" value="1"/>
</dbReference>
<feature type="compositionally biased region" description="Low complexity" evidence="2">
    <location>
        <begin position="37"/>
        <end position="55"/>
    </location>
</feature>
<evidence type="ECO:0000256" key="2">
    <source>
        <dbReference type="SAM" id="MobiDB-lite"/>
    </source>
</evidence>
<dbReference type="EMBL" id="CAQM01000180">
    <property type="protein sequence ID" value="CCQ60672.1"/>
    <property type="molecule type" value="Genomic_DNA"/>
</dbReference>
<sequence>MNQNKETLITVLSLIITLGILGGGYWFFTQQPKDNASNPLSSPTSNNQPLSSNTPLPSPPSPSEVTAFTPPTTVPQGTTVKIDGSASLVLVNQALKNGFEQQFAGVQVLTNAQGSSNGINALLAGSIDIAATSRPLTAQEQEQGLVAIPITKDAIALVVGVNNKFRKSLTSAQVKSIFQGAIQNWSEVGGASETIRVINRPSVSGTRKIFTQLVLSSEDFGNTPNITTMDRDATTPMLQKLGSNGIGYATYTQVANQQTVRTVPIDGLTPEAANYPYQRTLYYAYKNPPSEAVKAFLGYATSPNGQQIIEDSQS</sequence>
<gene>
    <name evidence="5" type="ORF">CWATWH0401_4800</name>
</gene>
<feature type="transmembrane region" description="Helical" evidence="3">
    <location>
        <begin position="7"/>
        <end position="28"/>
    </location>
</feature>
<evidence type="ECO:0000313" key="5">
    <source>
        <dbReference type="EMBL" id="CCQ60672.1"/>
    </source>
</evidence>
<protein>
    <submittedName>
        <fullName evidence="5">Homolog of ABC-type phosphate transport system substrate-binding protein SphX/PstS</fullName>
    </submittedName>
</protein>
<reference evidence="5 6" key="2">
    <citation type="submission" date="2013-09" db="EMBL/GenBank/DDBJ databases">
        <title>Whole genome comparison of six Crocosphaera watsonii strains with differing phenotypes.</title>
        <authorList>
            <person name="Bench S.R."/>
            <person name="Heller P."/>
            <person name="Frank I."/>
            <person name="Arciniega M."/>
            <person name="Shilova I.N."/>
            <person name="Zehr J.P."/>
        </authorList>
    </citation>
    <scope>NUCLEOTIDE SEQUENCE [LARGE SCALE GENOMIC DNA]</scope>
    <source>
        <strain evidence="5 6">WH 0401</strain>
    </source>
</reference>
<feature type="domain" description="PBP" evidence="4">
    <location>
        <begin position="75"/>
        <end position="303"/>
    </location>
</feature>
<comment type="caution">
    <text evidence="5">The sequence shown here is derived from an EMBL/GenBank/DDBJ whole genome shotgun (WGS) entry which is preliminary data.</text>
</comment>
<keyword evidence="3" id="KW-0812">Transmembrane</keyword>
<evidence type="ECO:0000256" key="3">
    <source>
        <dbReference type="SAM" id="Phobius"/>
    </source>
</evidence>
<accession>T2J851</accession>
<name>T2J851_CROWT</name>
<dbReference type="Proteomes" id="UP000018198">
    <property type="component" value="Unassembled WGS sequence"/>
</dbReference>
<dbReference type="PANTHER" id="PTHR30570:SF1">
    <property type="entry name" value="PHOSPHATE-BINDING PROTEIN PSTS"/>
    <property type="match status" value="1"/>
</dbReference>
<dbReference type="CDD" id="cd13653">
    <property type="entry name" value="PBP2_phosphate_like_1"/>
    <property type="match status" value="1"/>
</dbReference>
<dbReference type="Gene3D" id="3.40.190.10">
    <property type="entry name" value="Periplasmic binding protein-like II"/>
    <property type="match status" value="2"/>
</dbReference>
<dbReference type="RefSeq" id="WP_021834880.1">
    <property type="nucleotide sequence ID" value="NZ_CAQM01000180.1"/>
</dbReference>
<dbReference type="InterPro" id="IPR050811">
    <property type="entry name" value="Phosphate_ABC_transporter"/>
</dbReference>
<organism evidence="5 6">
    <name type="scientific">Crocosphaera watsonii WH 0401</name>
    <dbReference type="NCBI Taxonomy" id="555881"/>
    <lineage>
        <taxon>Bacteria</taxon>
        <taxon>Bacillati</taxon>
        <taxon>Cyanobacteriota</taxon>
        <taxon>Cyanophyceae</taxon>
        <taxon>Oscillatoriophycideae</taxon>
        <taxon>Chroococcales</taxon>
        <taxon>Aphanothecaceae</taxon>
        <taxon>Crocosphaera</taxon>
    </lineage>
</organism>
<dbReference type="Pfam" id="PF12849">
    <property type="entry name" value="PBP_like_2"/>
    <property type="match status" value="1"/>
</dbReference>
<evidence type="ECO:0000256" key="1">
    <source>
        <dbReference type="ARBA" id="ARBA00022729"/>
    </source>
</evidence>
<keyword evidence="3" id="KW-1133">Transmembrane helix</keyword>
<keyword evidence="1" id="KW-0732">Signal</keyword>
<evidence type="ECO:0000259" key="4">
    <source>
        <dbReference type="Pfam" id="PF12849"/>
    </source>
</evidence>